<dbReference type="InterPro" id="IPR042274">
    <property type="entry name" value="YycH/YycI_2"/>
</dbReference>
<dbReference type="OrthoDB" id="2382185at2"/>
<keyword evidence="1" id="KW-1133">Transmembrane helix</keyword>
<protein>
    <submittedName>
        <fullName evidence="3">Regulatory protein YycH of two-component signal transduction system YycFG</fullName>
    </submittedName>
</protein>
<evidence type="ECO:0000313" key="3">
    <source>
        <dbReference type="EMBL" id="TCL52630.1"/>
    </source>
</evidence>
<evidence type="ECO:0000256" key="1">
    <source>
        <dbReference type="SAM" id="Phobius"/>
    </source>
</evidence>
<feature type="transmembrane region" description="Helical" evidence="1">
    <location>
        <begin position="9"/>
        <end position="26"/>
    </location>
</feature>
<feature type="domain" description="Regulatory protein YycH" evidence="2">
    <location>
        <begin position="4"/>
        <end position="430"/>
    </location>
</feature>
<evidence type="ECO:0000259" key="2">
    <source>
        <dbReference type="Pfam" id="PF07435"/>
    </source>
</evidence>
<accession>A0A4R1QRG4</accession>
<keyword evidence="4" id="KW-1185">Reference proteome</keyword>
<name>A0A4R1QRG4_9BACL</name>
<sequence>MKYETIKSVLLTFLVLVSIFLTWNLWTYQPKYEFIENTKYIQNVPVSNVDVDLATIIRPRQILIHKSNNHYGIVQDTDIYKFMREVKRWTLDEFENVSSTVPKNEFLTFLHGKGKIEIVYSDEIPIEIYRNIFQIEDKGIEALHFDRIVIPMEIEKEEEPFIYFVSTKTRKIYRATIQEGALEELEKGYYARAGRYMPFLSYDLSETKSLFLPARPIVLNRLQYYMDELNSDKFKEALFNDPSFVKKDVLAFGEEYTDGSRLMDVDFSKKLLLYVNPAARGTITENDPYLLQKSIDFVNEHGGWTDTYHFDRLEETERKVVFRLFANSYPVFNRYGMSEIIHVWGENDIINYQRPLFTLEIPDRVSLPITLPSGYEVIKQLQTIKNIDHELIEDLVIGYELIRDSERENIVILEPSWYCLYNGTWRKVVFGKDARGGDVIGLE</sequence>
<dbReference type="Proteomes" id="UP000295658">
    <property type="component" value="Unassembled WGS sequence"/>
</dbReference>
<dbReference type="AlphaFoldDB" id="A0A4R1QRG4"/>
<comment type="caution">
    <text evidence="3">The sequence shown here is derived from an EMBL/GenBank/DDBJ whole genome shotgun (WGS) entry which is preliminary data.</text>
</comment>
<dbReference type="Pfam" id="PF07435">
    <property type="entry name" value="YycH"/>
    <property type="match status" value="1"/>
</dbReference>
<dbReference type="InterPro" id="IPR009996">
    <property type="entry name" value="YycH"/>
</dbReference>
<keyword evidence="1" id="KW-0472">Membrane</keyword>
<reference evidence="3 4" key="1">
    <citation type="submission" date="2019-03" db="EMBL/GenBank/DDBJ databases">
        <title>Genomic Encyclopedia of Type Strains, Phase IV (KMG-IV): sequencing the most valuable type-strain genomes for metagenomic binning, comparative biology and taxonomic classification.</title>
        <authorList>
            <person name="Goeker M."/>
        </authorList>
    </citation>
    <scope>NUCLEOTIDE SEQUENCE [LARGE SCALE GENOMIC DNA]</scope>
    <source>
        <strain evidence="3 4">DSM 24979</strain>
    </source>
</reference>
<keyword evidence="1" id="KW-0812">Transmembrane</keyword>
<proteinExistence type="predicted"/>
<dbReference type="Gene3D" id="3.30.310.160">
    <property type="entry name" value="YycH protein, domain 2"/>
    <property type="match status" value="1"/>
</dbReference>
<gene>
    <name evidence="3" type="ORF">EDD69_10235</name>
</gene>
<evidence type="ECO:0000313" key="4">
    <source>
        <dbReference type="Proteomes" id="UP000295658"/>
    </source>
</evidence>
<dbReference type="EMBL" id="SLUL01000002">
    <property type="protein sequence ID" value="TCL52630.1"/>
    <property type="molecule type" value="Genomic_DNA"/>
</dbReference>
<dbReference type="Gene3D" id="3.10.450.310">
    <property type="match status" value="1"/>
</dbReference>
<organism evidence="3 4">
    <name type="scientific">Thermolongibacillus altinsuensis</name>
    <dbReference type="NCBI Taxonomy" id="575256"/>
    <lineage>
        <taxon>Bacteria</taxon>
        <taxon>Bacillati</taxon>
        <taxon>Bacillota</taxon>
        <taxon>Bacilli</taxon>
        <taxon>Bacillales</taxon>
        <taxon>Anoxybacillaceae</taxon>
        <taxon>Thermolongibacillus</taxon>
    </lineage>
</organism>
<dbReference type="CDD" id="cd15787">
    <property type="entry name" value="YycH_N"/>
    <property type="match status" value="1"/>
</dbReference>